<keyword evidence="3" id="KW-0547">Nucleotide-binding</keyword>
<feature type="domain" description="DNA replication helicase" evidence="8">
    <location>
        <begin position="18"/>
        <end position="889"/>
    </location>
</feature>
<evidence type="ECO:0000256" key="6">
    <source>
        <dbReference type="ARBA" id="ARBA00022840"/>
    </source>
</evidence>
<dbReference type="GO" id="GO:0004386">
    <property type="term" value="F:helicase activity"/>
    <property type="evidence" value="ECO:0007669"/>
    <property type="project" value="UniProtKB-KW"/>
</dbReference>
<keyword evidence="6" id="KW-0067">ATP-binding</keyword>
<keyword evidence="10" id="KW-1185">Reference proteome</keyword>
<gene>
    <name evidence="9" type="primary">UL5</name>
</gene>
<dbReference type="OrthoDB" id="496at10239"/>
<evidence type="ECO:0000256" key="5">
    <source>
        <dbReference type="ARBA" id="ARBA00022806"/>
    </source>
</evidence>
<evidence type="ECO:0000256" key="7">
    <source>
        <dbReference type="SAM" id="MobiDB-lite"/>
    </source>
</evidence>
<accession>A0A1S6JLR0</accession>
<dbReference type="HAMAP" id="MF_04030">
    <property type="entry name" value="HSV_HELI"/>
    <property type="match status" value="1"/>
</dbReference>
<evidence type="ECO:0000256" key="2">
    <source>
        <dbReference type="ARBA" id="ARBA00022705"/>
    </source>
</evidence>
<name>A0A1S6JLR0_HSVA1</name>
<dbReference type="InterPro" id="IPR003840">
    <property type="entry name" value="DNA_helicase_dom"/>
</dbReference>
<dbReference type="EMBL" id="KY385637">
    <property type="protein sequence ID" value="AQS79211.1"/>
    <property type="molecule type" value="Genomic_DNA"/>
</dbReference>
<keyword evidence="2" id="KW-0235">DNA replication</keyword>
<evidence type="ECO:0000256" key="4">
    <source>
        <dbReference type="ARBA" id="ARBA00022801"/>
    </source>
</evidence>
<sequence length="889" mass="97579">MAASGAGEGEEAGGPLSFDDAVYLNFTSMHGIQPIIARVRELAEARMEVARAPRLGWFREVAGMDTPLDLPLREFPFAVYLITGNAGSGKSTCVQTLNEVLDCVVTGATRVAAQNMYAKLSGAFLSRPINTIFHEFGFRGNHVQAALGQYPYALASSPATLEDLQRRDLTYYWEVISDITRRALGPGGDGEGGDARPEFSSLAALERSLGMTPGSLTRMAFAAHGSLPAFARSNVVVIDEAGLLGRHLLTAVVYCWWLTNALYHTPQYAAGRRPVLVCVGSPTQTASLESTFEHSQLRCHVRQSENVLTYLICNRTLREYAQLSHSWAIFINNKRCVEHEFGNLMKVLEYGLPITDAHLQFLDRFVVPESYICDPANLPGWTRLFSSHREVSAYMARLHAHLRSSGDRQFVVFTLPALTFVSLAEFEQYRQLTNQPGLGVEKWLAANASRIANYSQSQDQDAGRARCELHSAQQLAVARTDITYVLNSQVAVTTRLRKYVFGFGGTFRLFESMLRDDSFVKAQGETQVEYAYRFLSRLAFGGLISFYNFLLGPGLCEKKRSEAYERLAALTAALLPSAAPAPRGTPPPSGAEAAVGGGRPEGSFDFRRLAPAPDDGFPQDDLDDVIFGGLGGREIDMFYCHYDLNQAESSAAVHAQFGLLKRAFLGRYAILRELFGAAFEDAPFSTYVDSVAFRGCEMVTSTLRGGLMSMALPTDNYTLIGHTYARVPAFAEELARRRGAVRGGGRRGDVGGGQGSAGVALLLEESPMPYVVLRDQRGFVSVVNTNVSEFVETVEGRELAMATNADYGISTRLAMTITRSQGLSLDRVAICFSAGNIRLNSAYVALSRTTSSEFLRMNINPLRERHERDDVISEHILAALRDPNVLIVY</sequence>
<proteinExistence type="inferred from homology"/>
<dbReference type="Proteomes" id="UP000243553">
    <property type="component" value="Segment"/>
</dbReference>
<reference evidence="9 10" key="1">
    <citation type="journal article" date="2017" name="Arch. Virol.">
        <title>Sequence of the ateline alphaherpesvirus 1 (HVA1) genome.</title>
        <authorList>
            <person name="Eberle R."/>
            <person name="Black D.H."/>
        </authorList>
    </citation>
    <scope>NUCLEOTIDE SEQUENCE [LARGE SCALE GENOMIC DNA]</scope>
    <source>
        <strain evidence="9">Lennette</strain>
    </source>
</reference>
<organism evidence="9 10">
    <name type="scientific">Herpesvirus ateles type 1 (strain Lennette)</name>
    <dbReference type="NCBI Taxonomy" id="35243"/>
    <lineage>
        <taxon>Viruses</taxon>
        <taxon>Duplodnaviria</taxon>
        <taxon>Heunggongvirae</taxon>
        <taxon>Peploviricota</taxon>
        <taxon>Herviviricetes</taxon>
        <taxon>Herpesvirales</taxon>
        <taxon>Orthoherpesviridae</taxon>
        <taxon>Alphaherpesvirinae</taxon>
        <taxon>Simplexvirus</taxon>
        <taxon>Simplexvirus atelinealpha1</taxon>
    </lineage>
</organism>
<protein>
    <submittedName>
        <fullName evidence="9">Helicase-primase helicase subunit</fullName>
    </submittedName>
</protein>
<feature type="region of interest" description="Disordered" evidence="7">
    <location>
        <begin position="578"/>
        <end position="598"/>
    </location>
</feature>
<dbReference type="GO" id="GO:0006260">
    <property type="term" value="P:DNA replication"/>
    <property type="evidence" value="ECO:0007669"/>
    <property type="project" value="UniProtKB-KW"/>
</dbReference>
<dbReference type="SUPFAM" id="SSF52540">
    <property type="entry name" value="P-loop containing nucleoside triphosphate hydrolases"/>
    <property type="match status" value="2"/>
</dbReference>
<dbReference type="RefSeq" id="YP_009361933.1">
    <property type="nucleotide sequence ID" value="NC_034446.1"/>
</dbReference>
<evidence type="ECO:0000256" key="3">
    <source>
        <dbReference type="ARBA" id="ARBA00022741"/>
    </source>
</evidence>
<dbReference type="GO" id="GO:0016787">
    <property type="term" value="F:hydrolase activity"/>
    <property type="evidence" value="ECO:0007669"/>
    <property type="project" value="UniProtKB-KW"/>
</dbReference>
<dbReference type="InterPro" id="IPR027417">
    <property type="entry name" value="P-loop_NTPase"/>
</dbReference>
<dbReference type="GeneID" id="32707859"/>
<evidence type="ECO:0000313" key="9">
    <source>
        <dbReference type="EMBL" id="AQS79211.1"/>
    </source>
</evidence>
<evidence type="ECO:0000256" key="1">
    <source>
        <dbReference type="ARBA" id="ARBA00022562"/>
    </source>
</evidence>
<evidence type="ECO:0000259" key="8">
    <source>
        <dbReference type="Pfam" id="PF02689"/>
    </source>
</evidence>
<dbReference type="InterPro" id="IPR034711">
    <property type="entry name" value="HSV_HELI"/>
</dbReference>
<organismHost>
    <name type="scientific">Ateles</name>
    <dbReference type="NCBI Taxonomy" id="9506"/>
</organismHost>
<dbReference type="KEGG" id="vg:32707859"/>
<dbReference type="Gene3D" id="3.40.50.300">
    <property type="entry name" value="P-loop containing nucleotide triphosphate hydrolases"/>
    <property type="match status" value="1"/>
</dbReference>
<evidence type="ECO:0000313" key="10">
    <source>
        <dbReference type="Proteomes" id="UP000243553"/>
    </source>
</evidence>
<dbReference type="Pfam" id="PF02689">
    <property type="entry name" value="Herpes_Helicase"/>
    <property type="match status" value="1"/>
</dbReference>
<keyword evidence="1" id="KW-1048">Host nucleus</keyword>
<keyword evidence="4" id="KW-0378">Hydrolase</keyword>
<dbReference type="GO" id="GO:0005524">
    <property type="term" value="F:ATP binding"/>
    <property type="evidence" value="ECO:0007669"/>
    <property type="project" value="UniProtKB-KW"/>
</dbReference>
<keyword evidence="5 9" id="KW-0347">Helicase</keyword>